<dbReference type="SMART" id="SM00355">
    <property type="entry name" value="ZnF_C2H2"/>
    <property type="match status" value="3"/>
</dbReference>
<feature type="domain" description="C2H2-type" evidence="2">
    <location>
        <begin position="7"/>
        <end position="35"/>
    </location>
</feature>
<dbReference type="InterPro" id="IPR052797">
    <property type="entry name" value="RegFact_GeneExpr_CellDeath"/>
</dbReference>
<keyword evidence="1" id="KW-0479">Metal-binding</keyword>
<dbReference type="InterPro" id="IPR036236">
    <property type="entry name" value="Znf_C2H2_sf"/>
</dbReference>
<dbReference type="PANTHER" id="PTHR33936:SF24">
    <property type="entry name" value="C2H2-TYPE DOMAIN-CONTAINING PROTEIN"/>
    <property type="match status" value="1"/>
</dbReference>
<accession>A0A0A9X2P7</accession>
<evidence type="ECO:0000313" key="3">
    <source>
        <dbReference type="EMBL" id="JAG14992.1"/>
    </source>
</evidence>
<evidence type="ECO:0000256" key="1">
    <source>
        <dbReference type="PROSITE-ProRule" id="PRU00042"/>
    </source>
</evidence>
<dbReference type="SUPFAM" id="SSF57667">
    <property type="entry name" value="beta-beta-alpha zinc fingers"/>
    <property type="match status" value="1"/>
</dbReference>
<sequence>MDEPNIFQCGQCQKTYATDYLLRLHHRRVHGSRKFVCSHCNYATNYKNVLRKHITCSHLRKKKKSAGIHTCPLCNLFKLANRSDMLKHYESVHNVSLSQTTLHFSNNEDFLQWKREIELRDSCQFVAPRGNRKTSLGDTKYLRCSRDGFYRIVGKGERRPKLKGSIKTNAVCPSSINVRRTKLGMLTVRYVGTHVGHTRDIGRLQLCEQERND</sequence>
<reference evidence="3" key="1">
    <citation type="journal article" date="2014" name="PLoS ONE">
        <title>Transcriptome-Based Identification of ABC Transporters in the Western Tarnished Plant Bug Lygus hesperus.</title>
        <authorList>
            <person name="Hull J.J."/>
            <person name="Chaney K."/>
            <person name="Geib S.M."/>
            <person name="Fabrick J.A."/>
            <person name="Brent C.S."/>
            <person name="Walsh D."/>
            <person name="Lavine L.C."/>
        </authorList>
    </citation>
    <scope>NUCLEOTIDE SEQUENCE</scope>
</reference>
<feature type="non-terminal residue" evidence="3">
    <location>
        <position position="213"/>
    </location>
</feature>
<dbReference type="PROSITE" id="PS50157">
    <property type="entry name" value="ZINC_FINGER_C2H2_2"/>
    <property type="match status" value="2"/>
</dbReference>
<evidence type="ECO:0000259" key="2">
    <source>
        <dbReference type="PROSITE" id="PS50157"/>
    </source>
</evidence>
<proteinExistence type="predicted"/>
<reference evidence="3" key="2">
    <citation type="submission" date="2014-07" db="EMBL/GenBank/DDBJ databases">
        <authorList>
            <person name="Hull J."/>
        </authorList>
    </citation>
    <scope>NUCLEOTIDE SEQUENCE</scope>
</reference>
<gene>
    <name evidence="3" type="ORF">CM83_11260</name>
</gene>
<dbReference type="GO" id="GO:0008270">
    <property type="term" value="F:zinc ion binding"/>
    <property type="evidence" value="ECO:0007669"/>
    <property type="project" value="UniProtKB-KW"/>
</dbReference>
<organism evidence="3">
    <name type="scientific">Lygus hesperus</name>
    <name type="common">Western plant bug</name>
    <dbReference type="NCBI Taxonomy" id="30085"/>
    <lineage>
        <taxon>Eukaryota</taxon>
        <taxon>Metazoa</taxon>
        <taxon>Ecdysozoa</taxon>
        <taxon>Arthropoda</taxon>
        <taxon>Hexapoda</taxon>
        <taxon>Insecta</taxon>
        <taxon>Pterygota</taxon>
        <taxon>Neoptera</taxon>
        <taxon>Paraneoptera</taxon>
        <taxon>Hemiptera</taxon>
        <taxon>Heteroptera</taxon>
        <taxon>Panheteroptera</taxon>
        <taxon>Cimicomorpha</taxon>
        <taxon>Miridae</taxon>
        <taxon>Mirini</taxon>
        <taxon>Lygus</taxon>
    </lineage>
</organism>
<dbReference type="AlphaFoldDB" id="A0A0A9X2P7"/>
<dbReference type="Gene3D" id="3.30.160.60">
    <property type="entry name" value="Classic Zinc Finger"/>
    <property type="match status" value="1"/>
</dbReference>
<protein>
    <recommendedName>
        <fullName evidence="2">C2H2-type domain-containing protein</fullName>
    </recommendedName>
</protein>
<keyword evidence="1" id="KW-0862">Zinc</keyword>
<keyword evidence="1" id="KW-0863">Zinc-finger</keyword>
<dbReference type="PANTHER" id="PTHR33936">
    <property type="entry name" value="PROTEIN CBG17840"/>
    <property type="match status" value="1"/>
</dbReference>
<dbReference type="InterPro" id="IPR013087">
    <property type="entry name" value="Znf_C2H2_type"/>
</dbReference>
<feature type="domain" description="C2H2-type" evidence="2">
    <location>
        <begin position="35"/>
        <end position="63"/>
    </location>
</feature>
<dbReference type="EMBL" id="GBHO01028612">
    <property type="protein sequence ID" value="JAG14992.1"/>
    <property type="molecule type" value="Transcribed_RNA"/>
</dbReference>
<name>A0A0A9X2P7_LYGHE</name>
<dbReference type="PROSITE" id="PS00028">
    <property type="entry name" value="ZINC_FINGER_C2H2_1"/>
    <property type="match status" value="1"/>
</dbReference>